<accession>A0ABP1CQY1</accession>
<evidence type="ECO:0000313" key="3">
    <source>
        <dbReference type="EMBL" id="CAL1698066.1"/>
    </source>
</evidence>
<evidence type="ECO:0000256" key="1">
    <source>
        <dbReference type="ARBA" id="ARBA00023002"/>
    </source>
</evidence>
<reference evidence="4" key="1">
    <citation type="submission" date="2024-04" db="EMBL/GenBank/DDBJ databases">
        <authorList>
            <person name="Shaw F."/>
            <person name="Minotto A."/>
        </authorList>
    </citation>
    <scope>NUCLEOTIDE SEQUENCE [LARGE SCALE GENOMIC DNA]</scope>
</reference>
<keyword evidence="4" id="KW-1185">Reference proteome</keyword>
<evidence type="ECO:0000259" key="2">
    <source>
        <dbReference type="Pfam" id="PF00248"/>
    </source>
</evidence>
<dbReference type="Pfam" id="PF00248">
    <property type="entry name" value="Aldo_ket_red"/>
    <property type="match status" value="1"/>
</dbReference>
<dbReference type="InterPro" id="IPR036812">
    <property type="entry name" value="NAD(P)_OxRdtase_dom_sf"/>
</dbReference>
<dbReference type="Gene3D" id="3.20.20.100">
    <property type="entry name" value="NADP-dependent oxidoreductase domain"/>
    <property type="match status" value="1"/>
</dbReference>
<sequence length="367" mass="40691">MHSYYMPDAFVCAYPAGIQVLDASISYTMSPKLPTRKIGDTDVTAIGWGAMGISIGYGTPPPDDERFKLLDAVYESGCLNWDTADVYGDSEDFLGQWFKRTGKRNEIFLATKVGLYLQPDRLVNGDPEYIKETFANSLKRLGVDYIDLYYLHRPDPAVPIERSVAAMAELVKQGKVKYLGLSECSADTLRRAHAVHPISAVEVEYSPFTLDIEDEKIGLFKAAKEIGATIVAYSPLGRGLITGRYKGPEDFEEGDFRRMVPRYSKENFPNILKIAEGLKKIGERHNATAGQVALAWLLAQDEKVIPIPGTTKEKYLKENLGALNVKLTPEEVQEVREIVSKADAANGPRYPGVMQELLFGNTPSLEA</sequence>
<dbReference type="SUPFAM" id="SSF51430">
    <property type="entry name" value="NAD(P)-linked oxidoreductase"/>
    <property type="match status" value="1"/>
</dbReference>
<organism evidence="3 4">
    <name type="scientific">Somion occarium</name>
    <dbReference type="NCBI Taxonomy" id="3059160"/>
    <lineage>
        <taxon>Eukaryota</taxon>
        <taxon>Fungi</taxon>
        <taxon>Dikarya</taxon>
        <taxon>Basidiomycota</taxon>
        <taxon>Agaricomycotina</taxon>
        <taxon>Agaricomycetes</taxon>
        <taxon>Polyporales</taxon>
        <taxon>Cerrenaceae</taxon>
        <taxon>Somion</taxon>
    </lineage>
</organism>
<dbReference type="PRINTS" id="PR00069">
    <property type="entry name" value="ALDKETRDTASE"/>
</dbReference>
<dbReference type="EMBL" id="OZ037953">
    <property type="protein sequence ID" value="CAL1698066.1"/>
    <property type="molecule type" value="Genomic_DNA"/>
</dbReference>
<dbReference type="PANTHER" id="PTHR43625">
    <property type="entry name" value="AFLATOXIN B1 ALDEHYDE REDUCTASE"/>
    <property type="match status" value="1"/>
</dbReference>
<dbReference type="InterPro" id="IPR050791">
    <property type="entry name" value="Aldo-Keto_reductase"/>
</dbReference>
<dbReference type="InterPro" id="IPR023210">
    <property type="entry name" value="NADP_OxRdtase_dom"/>
</dbReference>
<evidence type="ECO:0000313" key="4">
    <source>
        <dbReference type="Proteomes" id="UP001497453"/>
    </source>
</evidence>
<name>A0ABP1CQY1_9APHY</name>
<dbReference type="InterPro" id="IPR020471">
    <property type="entry name" value="AKR"/>
</dbReference>
<dbReference type="Proteomes" id="UP001497453">
    <property type="component" value="Chromosome 10"/>
</dbReference>
<proteinExistence type="predicted"/>
<dbReference type="PANTHER" id="PTHR43625:SF40">
    <property type="entry name" value="ALDO-KETO REDUCTASE YAKC [NADP(+)]"/>
    <property type="match status" value="1"/>
</dbReference>
<keyword evidence="1" id="KW-0560">Oxidoreductase</keyword>
<protein>
    <recommendedName>
        <fullName evidence="2">NADP-dependent oxidoreductase domain-containing protein</fullName>
    </recommendedName>
</protein>
<feature type="domain" description="NADP-dependent oxidoreductase" evidence="2">
    <location>
        <begin position="46"/>
        <end position="338"/>
    </location>
</feature>
<gene>
    <name evidence="3" type="ORF">GFSPODELE1_LOCUS1983</name>
</gene>